<dbReference type="InterPro" id="IPR002893">
    <property type="entry name" value="Znf_MYND"/>
</dbReference>
<keyword evidence="7" id="KW-1185">Reference proteome</keyword>
<evidence type="ECO:0000313" key="6">
    <source>
        <dbReference type="EMBL" id="KDQ08800.1"/>
    </source>
</evidence>
<feature type="domain" description="MYND-type" evidence="5">
    <location>
        <begin position="5"/>
        <end position="46"/>
    </location>
</feature>
<keyword evidence="2 4" id="KW-0863">Zinc-finger</keyword>
<evidence type="ECO:0000313" key="7">
    <source>
        <dbReference type="Proteomes" id="UP000027195"/>
    </source>
</evidence>
<gene>
    <name evidence="6" type="ORF">BOTBODRAFT_59150</name>
</gene>
<dbReference type="PROSITE" id="PS50865">
    <property type="entry name" value="ZF_MYND_2"/>
    <property type="match status" value="1"/>
</dbReference>
<dbReference type="Proteomes" id="UP000027195">
    <property type="component" value="Unassembled WGS sequence"/>
</dbReference>
<evidence type="ECO:0000256" key="4">
    <source>
        <dbReference type="PROSITE-ProRule" id="PRU00134"/>
    </source>
</evidence>
<dbReference type="Pfam" id="PF01753">
    <property type="entry name" value="zf-MYND"/>
    <property type="match status" value="1"/>
</dbReference>
<organism evidence="6 7">
    <name type="scientific">Botryobasidium botryosum (strain FD-172 SS1)</name>
    <dbReference type="NCBI Taxonomy" id="930990"/>
    <lineage>
        <taxon>Eukaryota</taxon>
        <taxon>Fungi</taxon>
        <taxon>Dikarya</taxon>
        <taxon>Basidiomycota</taxon>
        <taxon>Agaricomycotina</taxon>
        <taxon>Agaricomycetes</taxon>
        <taxon>Cantharellales</taxon>
        <taxon>Botryobasidiaceae</taxon>
        <taxon>Botryobasidium</taxon>
    </lineage>
</organism>
<dbReference type="SUPFAM" id="SSF144232">
    <property type="entry name" value="HIT/MYND zinc finger-like"/>
    <property type="match status" value="1"/>
</dbReference>
<dbReference type="AlphaFoldDB" id="A0A067M272"/>
<keyword evidence="1" id="KW-0479">Metal-binding</keyword>
<evidence type="ECO:0000256" key="1">
    <source>
        <dbReference type="ARBA" id="ARBA00022723"/>
    </source>
</evidence>
<dbReference type="OrthoDB" id="432970at2759"/>
<proteinExistence type="predicted"/>
<evidence type="ECO:0000259" key="5">
    <source>
        <dbReference type="PROSITE" id="PS50865"/>
    </source>
</evidence>
<dbReference type="HOGENOM" id="CLU_1180060_0_0_1"/>
<dbReference type="GO" id="GO:0008270">
    <property type="term" value="F:zinc ion binding"/>
    <property type="evidence" value="ECO:0007669"/>
    <property type="project" value="UniProtKB-KW"/>
</dbReference>
<evidence type="ECO:0000256" key="2">
    <source>
        <dbReference type="ARBA" id="ARBA00022771"/>
    </source>
</evidence>
<dbReference type="EMBL" id="KL198086">
    <property type="protein sequence ID" value="KDQ08800.1"/>
    <property type="molecule type" value="Genomic_DNA"/>
</dbReference>
<protein>
    <recommendedName>
        <fullName evidence="5">MYND-type domain-containing protein</fullName>
    </recommendedName>
</protein>
<keyword evidence="3" id="KW-0862">Zinc</keyword>
<dbReference type="PROSITE" id="PS01360">
    <property type="entry name" value="ZF_MYND_1"/>
    <property type="match status" value="1"/>
</dbReference>
<dbReference type="Gene3D" id="1.10.220.160">
    <property type="match status" value="1"/>
</dbReference>
<accession>A0A067M272</accession>
<evidence type="ECO:0000256" key="3">
    <source>
        <dbReference type="ARBA" id="ARBA00022833"/>
    </source>
</evidence>
<reference evidence="7" key="1">
    <citation type="journal article" date="2014" name="Proc. Natl. Acad. Sci. U.S.A.">
        <title>Extensive sampling of basidiomycete genomes demonstrates inadequacy of the white-rot/brown-rot paradigm for wood decay fungi.</title>
        <authorList>
            <person name="Riley R."/>
            <person name="Salamov A.A."/>
            <person name="Brown D.W."/>
            <person name="Nagy L.G."/>
            <person name="Floudas D."/>
            <person name="Held B.W."/>
            <person name="Levasseur A."/>
            <person name="Lombard V."/>
            <person name="Morin E."/>
            <person name="Otillar R."/>
            <person name="Lindquist E.A."/>
            <person name="Sun H."/>
            <person name="LaButti K.M."/>
            <person name="Schmutz J."/>
            <person name="Jabbour D."/>
            <person name="Luo H."/>
            <person name="Baker S.E."/>
            <person name="Pisabarro A.G."/>
            <person name="Walton J.D."/>
            <person name="Blanchette R.A."/>
            <person name="Henrissat B."/>
            <person name="Martin F."/>
            <person name="Cullen D."/>
            <person name="Hibbett D.S."/>
            <person name="Grigoriev I.V."/>
        </authorList>
    </citation>
    <scope>NUCLEOTIDE SEQUENCE [LARGE SCALE GENOMIC DNA]</scope>
    <source>
        <strain evidence="7">FD-172 SS1</strain>
    </source>
</reference>
<dbReference type="Gene3D" id="6.10.140.2220">
    <property type="match status" value="1"/>
</dbReference>
<dbReference type="InParanoid" id="A0A067M272"/>
<name>A0A067M272_BOTB1</name>
<sequence length="218" mass="24680">MTQSCEHCFKPEEGSTKLDRCSACRWALYCSRACQSANWYLHKSICRGIVRCNEKIDSFPPGDPERKVLEITAELRKFTGRNRDLLGQAAIQAINLHANHDAPNKLALEVHVQWLPYSARFRVIHAFVQPLEVYANLGDVVQQRALYHHKNKTEDGLMGCILIMIKCGEGSDLPRPVYSFTYCAPDHDGAARAPKFTWMEELIGTIHEEPPLSTAVAW</sequence>